<dbReference type="RefSeq" id="WP_341405499.1">
    <property type="nucleotide sequence ID" value="NZ_JBBUKT010000005.1"/>
</dbReference>
<protein>
    <recommendedName>
        <fullName evidence="3">Lipoprotein</fullName>
    </recommendedName>
</protein>
<evidence type="ECO:0000313" key="1">
    <source>
        <dbReference type="EMBL" id="MEK7951771.1"/>
    </source>
</evidence>
<evidence type="ECO:0008006" key="3">
    <source>
        <dbReference type="Google" id="ProtNLM"/>
    </source>
</evidence>
<comment type="caution">
    <text evidence="1">The sequence shown here is derived from an EMBL/GenBank/DDBJ whole genome shotgun (WGS) entry which is preliminary data.</text>
</comment>
<sequence>MKYLLLPAALFVLVGCGPRGTSKADVDAAAAQDDPAKLVLETKEEGHRWALLPSKIQTGILTLGDGEQVKYWFKSRHLGNDLGHTRFQYGDGSVGHLEGYFCCEVEVPKERLGNREALKKFIAAHDGEEP</sequence>
<evidence type="ECO:0000313" key="2">
    <source>
        <dbReference type="Proteomes" id="UP001371305"/>
    </source>
</evidence>
<organism evidence="1 2">
    <name type="scientific">Luteolibacter soli</name>
    <dbReference type="NCBI Taxonomy" id="3135280"/>
    <lineage>
        <taxon>Bacteria</taxon>
        <taxon>Pseudomonadati</taxon>
        <taxon>Verrucomicrobiota</taxon>
        <taxon>Verrucomicrobiia</taxon>
        <taxon>Verrucomicrobiales</taxon>
        <taxon>Verrucomicrobiaceae</taxon>
        <taxon>Luteolibacter</taxon>
    </lineage>
</organism>
<proteinExistence type="predicted"/>
<dbReference type="PROSITE" id="PS51257">
    <property type="entry name" value="PROKAR_LIPOPROTEIN"/>
    <property type="match status" value="1"/>
</dbReference>
<accession>A0ABU9AVR1</accession>
<keyword evidence="2" id="KW-1185">Reference proteome</keyword>
<gene>
    <name evidence="1" type="ORF">WKV53_14735</name>
</gene>
<reference evidence="1 2" key="1">
    <citation type="submission" date="2024-04" db="EMBL/GenBank/DDBJ databases">
        <title>Luteolibacter sp. isolated from soil.</title>
        <authorList>
            <person name="An J."/>
        </authorList>
    </citation>
    <scope>NUCLEOTIDE SEQUENCE [LARGE SCALE GENOMIC DNA]</scope>
    <source>
        <strain evidence="1 2">Y139</strain>
    </source>
</reference>
<dbReference type="Proteomes" id="UP001371305">
    <property type="component" value="Unassembled WGS sequence"/>
</dbReference>
<name>A0ABU9AVR1_9BACT</name>
<dbReference type="EMBL" id="JBBUKT010000005">
    <property type="protein sequence ID" value="MEK7951771.1"/>
    <property type="molecule type" value="Genomic_DNA"/>
</dbReference>